<comment type="caution">
    <text evidence="1">The sequence shown here is derived from an EMBL/GenBank/DDBJ whole genome shotgun (WGS) entry which is preliminary data.</text>
</comment>
<dbReference type="EMBL" id="JANRMS010000509">
    <property type="protein sequence ID" value="KAJ3538617.1"/>
    <property type="molecule type" value="Genomic_DNA"/>
</dbReference>
<proteinExistence type="predicted"/>
<organism evidence="1 2">
    <name type="scientific">Fusarium decemcellulare</name>
    <dbReference type="NCBI Taxonomy" id="57161"/>
    <lineage>
        <taxon>Eukaryota</taxon>
        <taxon>Fungi</taxon>
        <taxon>Dikarya</taxon>
        <taxon>Ascomycota</taxon>
        <taxon>Pezizomycotina</taxon>
        <taxon>Sordariomycetes</taxon>
        <taxon>Hypocreomycetidae</taxon>
        <taxon>Hypocreales</taxon>
        <taxon>Nectriaceae</taxon>
        <taxon>Fusarium</taxon>
        <taxon>Fusarium decemcellulare species complex</taxon>
    </lineage>
</organism>
<gene>
    <name evidence="1" type="ORF">NM208_g5828</name>
</gene>
<reference evidence="1" key="1">
    <citation type="submission" date="2022-08" db="EMBL/GenBank/DDBJ databases">
        <title>Genome Sequence of Fusarium decemcellulare.</title>
        <authorList>
            <person name="Buettner E."/>
        </authorList>
    </citation>
    <scope>NUCLEOTIDE SEQUENCE</scope>
    <source>
        <strain evidence="1">Babe19</strain>
    </source>
</reference>
<dbReference type="Proteomes" id="UP001148629">
    <property type="component" value="Unassembled WGS sequence"/>
</dbReference>
<sequence>MSLPPVNRSGTKDSLSLDISPLLRAPEDSAPIQSGSIHSCSFCSVQELDPSIRTRGSELDASTILKFRGSRVIEGASNGCTLYQEFLTVLEKELGARGYKVDDDFAPSIQPERWICELRSQDLVKLQFIEASWQSSKDEQPPTIPYPQRNKPFETYLLTAEEGDPASNTIRARPFFHSFTSPESNQWAISCLQNCDTSHESCRRQNSTFMPTRLLRVHHSDNGDTCLRLEHTFPPAYYTDVEPEKYATLTYCWGGDQELQLNATTEGLLARGINISSLPRTLLDTITVIQDLGLQLIWIDCLCIRQDDPLDVAREISQVPAIYRNSFVTISASRASHSKEGFLHNYSLPATSESAFRLPFACPDGNLGSVVLSKGLLDSPINNRAWTLQEYLLSRRVLQFTKAGLHWTCQEASKFQLDDAILPLDCVEKSHDSYRMYRGLYDKYWEGRQWMDIVEEYTTRSLTYRSDKLPAISGVAEVWARASNDSYLAGLWLSHMPLGLLWTTVPSSQAHREAEYRAPTWSWASVDRQIDWFDHLFTAVDPRLAIIACDTTPTYSEAPYGQVSSGSLVIYGCLQRAVLKSNLGPLHEDILNLGAATTRFDYTEKVLESKIQGYRLFCLRICLFEPSSRVGPLGLVLATADERLFWRIGVFDFEPPHEPGVQLRGDYGELFQRYENTLQVQQNAFQGADYHTITII</sequence>
<name>A0ACC1SFG7_9HYPO</name>
<evidence type="ECO:0000313" key="2">
    <source>
        <dbReference type="Proteomes" id="UP001148629"/>
    </source>
</evidence>
<accession>A0ACC1SFG7</accession>
<evidence type="ECO:0000313" key="1">
    <source>
        <dbReference type="EMBL" id="KAJ3538617.1"/>
    </source>
</evidence>
<keyword evidence="2" id="KW-1185">Reference proteome</keyword>
<protein>
    <submittedName>
        <fullName evidence="1">Uncharacterized protein</fullName>
    </submittedName>
</protein>